<dbReference type="Proteomes" id="UP000674143">
    <property type="component" value="Unassembled WGS sequence"/>
</dbReference>
<gene>
    <name evidence="2" type="ORF">LSCM4_03047</name>
</gene>
<dbReference type="KEGG" id="loi:92359000"/>
<dbReference type="GeneID" id="92359000"/>
<proteinExistence type="predicted"/>
<feature type="compositionally biased region" description="Polar residues" evidence="1">
    <location>
        <begin position="371"/>
        <end position="384"/>
    </location>
</feature>
<reference evidence="3" key="2">
    <citation type="journal article" date="2021" name="Sci. Data">
        <title>Chromosome-scale genome sequencing, assembly and annotation of six genomes from subfamily Leishmaniinae.</title>
        <authorList>
            <person name="Almutairi H."/>
            <person name="Urbaniak M.D."/>
            <person name="Bates M.D."/>
            <person name="Jariyapan N."/>
            <person name="Kwakye-Nuako G."/>
            <person name="Thomaz Soccol V."/>
            <person name="Al-Salem W.S."/>
            <person name="Dillon R.J."/>
            <person name="Bates P.A."/>
            <person name="Gatherer D."/>
        </authorList>
    </citation>
    <scope>NUCLEOTIDE SEQUENCE [LARGE SCALE GENOMIC DNA]</scope>
</reference>
<name>A0A836FW03_9TRYP</name>
<dbReference type="AlphaFoldDB" id="A0A836FW03"/>
<comment type="caution">
    <text evidence="2">The sequence shown here is derived from an EMBL/GenBank/DDBJ whole genome shotgun (WGS) entry which is preliminary data.</text>
</comment>
<feature type="region of interest" description="Disordered" evidence="1">
    <location>
        <begin position="350"/>
        <end position="384"/>
    </location>
</feature>
<sequence length="439" mass="47926">MHRPLITMFSTDSLFQLINVFDCHSEDDAALHGHVMFPGVKVDASTQTSEELLRWLPPSISAHLRCELLPNDRTRVAALKQLTALRSRVGEGDTTLKTNVALKSRRAAKTVGQSEDEQLRVWATTATSALAVLSVALRPLMQDSQPVISSAGTPLETSAVQQVEHVCVVLLRLVTSNLDLCRGTWAAQESALSPSLIIAGAVRQRLAASLKKWMLYFFLFFVDWLHRLQRSVAPMPDASRTSTKRQRAAATSLLQTAKPREEASGDDGPHKFQRVRAELLPGPSSRCLADIALHPLHYYARGLQRAVENIPSGSARTPMCGSDDELFVAAQSCTEYRNCHSSVSSAVLARPRRGAPLSSRGGARRRRVEASSGTNSNSVVPSSLTESPPLYAAYLSQPRQRSPASRSLKRCELDPSVALAADDVPLLVLAERLRGRAVE</sequence>
<evidence type="ECO:0000313" key="3">
    <source>
        <dbReference type="Proteomes" id="UP000674143"/>
    </source>
</evidence>
<accession>A0A836FW03</accession>
<protein>
    <submittedName>
        <fullName evidence="2">Uncharacterized protein</fullName>
    </submittedName>
</protein>
<feature type="region of interest" description="Disordered" evidence="1">
    <location>
        <begin position="235"/>
        <end position="270"/>
    </location>
</feature>
<reference evidence="3" key="1">
    <citation type="journal article" date="2021" name="Microbiol. Resour. Announc.">
        <title>LGAAP: Leishmaniinae Genome Assembly and Annotation Pipeline.</title>
        <authorList>
            <person name="Almutairi H."/>
            <person name="Urbaniak M.D."/>
            <person name="Bates M.D."/>
            <person name="Jariyapan N."/>
            <person name="Kwakye-Nuako G."/>
            <person name="Thomaz-Soccol V."/>
            <person name="Al-Salem W.S."/>
            <person name="Dillon R.J."/>
            <person name="Bates P.A."/>
            <person name="Gatherer D."/>
        </authorList>
    </citation>
    <scope>NUCLEOTIDE SEQUENCE [LARGE SCALE GENOMIC DNA]</scope>
</reference>
<organism evidence="2 3">
    <name type="scientific">Leishmania orientalis</name>
    <dbReference type="NCBI Taxonomy" id="2249476"/>
    <lineage>
        <taxon>Eukaryota</taxon>
        <taxon>Discoba</taxon>
        <taxon>Euglenozoa</taxon>
        <taxon>Kinetoplastea</taxon>
        <taxon>Metakinetoplastina</taxon>
        <taxon>Trypanosomatida</taxon>
        <taxon>Trypanosomatidae</taxon>
        <taxon>Leishmaniinae</taxon>
        <taxon>Leishmania</taxon>
    </lineage>
</organism>
<evidence type="ECO:0000313" key="2">
    <source>
        <dbReference type="EMBL" id="KAG5470352.1"/>
    </source>
</evidence>
<dbReference type="RefSeq" id="XP_067060618.1">
    <property type="nucleotide sequence ID" value="XM_067205066.1"/>
</dbReference>
<evidence type="ECO:0000256" key="1">
    <source>
        <dbReference type="SAM" id="MobiDB-lite"/>
    </source>
</evidence>
<feature type="compositionally biased region" description="Basic and acidic residues" evidence="1">
    <location>
        <begin position="258"/>
        <end position="270"/>
    </location>
</feature>
<keyword evidence="3" id="KW-1185">Reference proteome</keyword>
<dbReference type="EMBL" id="JAFHLR010000032">
    <property type="protein sequence ID" value="KAG5470352.1"/>
    <property type="molecule type" value="Genomic_DNA"/>
</dbReference>